<name>A0A6B0U0K2_IXORI</name>
<feature type="compositionally biased region" description="Polar residues" evidence="1">
    <location>
        <begin position="60"/>
        <end position="70"/>
    </location>
</feature>
<feature type="region of interest" description="Disordered" evidence="1">
    <location>
        <begin position="41"/>
        <end position="84"/>
    </location>
</feature>
<protein>
    <submittedName>
        <fullName evidence="2">Uncharacterized protein</fullName>
    </submittedName>
</protein>
<dbReference type="EMBL" id="GIFC01003005">
    <property type="protein sequence ID" value="MXU85088.1"/>
    <property type="molecule type" value="Transcribed_RNA"/>
</dbReference>
<accession>A0A6B0U0K2</accession>
<evidence type="ECO:0000256" key="1">
    <source>
        <dbReference type="SAM" id="MobiDB-lite"/>
    </source>
</evidence>
<organism evidence="2">
    <name type="scientific">Ixodes ricinus</name>
    <name type="common">Common tick</name>
    <name type="synonym">Acarus ricinus</name>
    <dbReference type="NCBI Taxonomy" id="34613"/>
    <lineage>
        <taxon>Eukaryota</taxon>
        <taxon>Metazoa</taxon>
        <taxon>Ecdysozoa</taxon>
        <taxon>Arthropoda</taxon>
        <taxon>Chelicerata</taxon>
        <taxon>Arachnida</taxon>
        <taxon>Acari</taxon>
        <taxon>Parasitiformes</taxon>
        <taxon>Ixodida</taxon>
        <taxon>Ixodoidea</taxon>
        <taxon>Ixodidae</taxon>
        <taxon>Ixodinae</taxon>
        <taxon>Ixodes</taxon>
    </lineage>
</organism>
<dbReference type="AlphaFoldDB" id="A0A6B0U0K2"/>
<reference evidence="2" key="1">
    <citation type="submission" date="2019-12" db="EMBL/GenBank/DDBJ databases">
        <title>An insight into the sialome of adult female Ixodes ricinus ticks feeding for 6 days.</title>
        <authorList>
            <person name="Perner J."/>
            <person name="Ribeiro J.M.C."/>
        </authorList>
    </citation>
    <scope>NUCLEOTIDE SEQUENCE</scope>
    <source>
        <strain evidence="2">Semi-engorged</strain>
        <tissue evidence="2">Salivary glands</tissue>
    </source>
</reference>
<proteinExistence type="predicted"/>
<sequence>MELAPLVCSACTIVSCPGHQAPFLRCFTCEMWRPRQRCTLQHSSQRSTPRFMDAQAGSGAPQSPHTSGTILSFPRDMGYQMRDS</sequence>
<evidence type="ECO:0000313" key="2">
    <source>
        <dbReference type="EMBL" id="MXU85088.1"/>
    </source>
</evidence>